<reference evidence="4" key="2">
    <citation type="journal article" date="2014" name="Nat. Commun.">
        <title>The cavefish genome reveals candidate genes for eye loss.</title>
        <authorList>
            <person name="McGaugh S.E."/>
            <person name="Gross J.B."/>
            <person name="Aken B."/>
            <person name="Blin M."/>
            <person name="Borowsky R."/>
            <person name="Chalopin D."/>
            <person name="Hinaux H."/>
            <person name="Jeffery W.R."/>
            <person name="Keene A."/>
            <person name="Ma L."/>
            <person name="Minx P."/>
            <person name="Murphy D."/>
            <person name="O'Quin K.E."/>
            <person name="Retaux S."/>
            <person name="Rohner N."/>
            <person name="Searle S.M."/>
            <person name="Stahl B.A."/>
            <person name="Tabin C."/>
            <person name="Volff J.N."/>
            <person name="Yoshizawa M."/>
            <person name="Warren W.C."/>
        </authorList>
    </citation>
    <scope>NUCLEOTIDE SEQUENCE [LARGE SCALE GENOMIC DNA]</scope>
    <source>
        <strain evidence="4">female</strain>
    </source>
</reference>
<protein>
    <recommendedName>
        <fullName evidence="2">HD/PDEase domain-containing protein</fullName>
    </recommendedName>
</protein>
<keyword evidence="4" id="KW-1185">Reference proteome</keyword>
<dbReference type="SMART" id="SM00471">
    <property type="entry name" value="HDc"/>
    <property type="match status" value="1"/>
</dbReference>
<dbReference type="Gene3D" id="1.10.3210.10">
    <property type="entry name" value="Hypothetical protein af1432"/>
    <property type="match status" value="1"/>
</dbReference>
<comment type="similarity">
    <text evidence="1">Belongs to the SAMHD1 family.</text>
</comment>
<dbReference type="Ensembl" id="ENSAMXT00000035347.1">
    <property type="protein sequence ID" value="ENSAMXP00000051271.1"/>
    <property type="gene ID" value="ENSAMXG00000032053.1"/>
</dbReference>
<dbReference type="GO" id="GO:0006203">
    <property type="term" value="P:dGTP catabolic process"/>
    <property type="evidence" value="ECO:0007669"/>
    <property type="project" value="TreeGrafter"/>
</dbReference>
<dbReference type="PANTHER" id="PTHR11373:SF4">
    <property type="entry name" value="DEOXYNUCLEOSIDE TRIPHOSPHATE TRIPHOSPHOHYDROLASE SAMHD1"/>
    <property type="match status" value="1"/>
</dbReference>
<dbReference type="GO" id="GO:0008832">
    <property type="term" value="F:dGTPase activity"/>
    <property type="evidence" value="ECO:0007669"/>
    <property type="project" value="TreeGrafter"/>
</dbReference>
<dbReference type="Pfam" id="PF01966">
    <property type="entry name" value="HD"/>
    <property type="match status" value="1"/>
</dbReference>
<evidence type="ECO:0000313" key="3">
    <source>
        <dbReference type="Ensembl" id="ENSAMXP00000051271.1"/>
    </source>
</evidence>
<reference evidence="3" key="3">
    <citation type="submission" date="2025-08" db="UniProtKB">
        <authorList>
            <consortium name="Ensembl"/>
        </authorList>
    </citation>
    <scope>IDENTIFICATION</scope>
</reference>
<dbReference type="InterPro" id="IPR006674">
    <property type="entry name" value="HD_domain"/>
</dbReference>
<organism evidence="3 4">
    <name type="scientific">Astyanax mexicanus</name>
    <name type="common">Blind cave fish</name>
    <name type="synonym">Astyanax fasciatus mexicanus</name>
    <dbReference type="NCBI Taxonomy" id="7994"/>
    <lineage>
        <taxon>Eukaryota</taxon>
        <taxon>Metazoa</taxon>
        <taxon>Chordata</taxon>
        <taxon>Craniata</taxon>
        <taxon>Vertebrata</taxon>
        <taxon>Euteleostomi</taxon>
        <taxon>Actinopterygii</taxon>
        <taxon>Neopterygii</taxon>
        <taxon>Teleostei</taxon>
        <taxon>Ostariophysi</taxon>
        <taxon>Characiformes</taxon>
        <taxon>Characoidei</taxon>
        <taxon>Acestrorhamphidae</taxon>
        <taxon>Acestrorhamphinae</taxon>
        <taxon>Astyanax</taxon>
    </lineage>
</organism>
<dbReference type="InterPro" id="IPR050135">
    <property type="entry name" value="dGTPase-like"/>
</dbReference>
<dbReference type="PANTHER" id="PTHR11373">
    <property type="entry name" value="DEOXYNUCLEOSIDE TRIPHOSPHATE TRIPHOSPHOHYDROLASE"/>
    <property type="match status" value="1"/>
</dbReference>
<evidence type="ECO:0000259" key="2">
    <source>
        <dbReference type="SMART" id="SM00471"/>
    </source>
</evidence>
<reference evidence="4" key="1">
    <citation type="submission" date="2013-03" db="EMBL/GenBank/DDBJ databases">
        <authorList>
            <person name="Jeffery W."/>
            <person name="Warren W."/>
            <person name="Wilson R.K."/>
        </authorList>
    </citation>
    <scope>NUCLEOTIDE SEQUENCE</scope>
    <source>
        <strain evidence="4">female</strain>
    </source>
</reference>
<dbReference type="AlphaFoldDB" id="A0A3B1KBF5"/>
<dbReference type="InterPro" id="IPR003607">
    <property type="entry name" value="HD/PDEase_dom"/>
</dbReference>
<dbReference type="GO" id="GO:0005634">
    <property type="term" value="C:nucleus"/>
    <property type="evidence" value="ECO:0007669"/>
    <property type="project" value="TreeGrafter"/>
</dbReference>
<dbReference type="Proteomes" id="UP000018467">
    <property type="component" value="Unassembled WGS sequence"/>
</dbReference>
<evidence type="ECO:0000256" key="1">
    <source>
        <dbReference type="ARBA" id="ARBA00005776"/>
    </source>
</evidence>
<dbReference type="CDD" id="cd00077">
    <property type="entry name" value="HDc"/>
    <property type="match status" value="1"/>
</dbReference>
<evidence type="ECO:0000313" key="4">
    <source>
        <dbReference type="Proteomes" id="UP000018467"/>
    </source>
</evidence>
<dbReference type="InParanoid" id="A0A3B1KBF5"/>
<sequence length="161" mass="18095">MAQSKSQDEQSTTKKEKAIYKVFNDSVHGHIEMHPLLVKIIDTPEFQRLKNIKQLGGGYYVYPGASHNRFEHSLGVAHLAGKLLQSLKKTLPEGLEITPNDELCVQIAALCHDLGETCIILYTDCNGKPIYIKPFISNIFVDSINVKEMPVQSHAHHVLYL</sequence>
<dbReference type="SUPFAM" id="SSF109604">
    <property type="entry name" value="HD-domain/PDEase-like"/>
    <property type="match status" value="1"/>
</dbReference>
<accession>A0A3B1KBF5</accession>
<proteinExistence type="inferred from homology"/>
<name>A0A3B1KBF5_ASTMX</name>
<dbReference type="GeneTree" id="ENSGT00390000013867"/>
<dbReference type="Bgee" id="ENSAMXG00000032053">
    <property type="expression patterns" value="Expressed in olfactory epithelium and 1 other cell type or tissue"/>
</dbReference>
<feature type="domain" description="HD/PDEase" evidence="2">
    <location>
        <begin position="65"/>
        <end position="159"/>
    </location>
</feature>
<reference evidence="3" key="4">
    <citation type="submission" date="2025-09" db="UniProtKB">
        <authorList>
            <consortium name="Ensembl"/>
        </authorList>
    </citation>
    <scope>IDENTIFICATION</scope>
</reference>